<accession>A0A0U0ZNY1</accession>
<proteinExistence type="predicted"/>
<dbReference type="GO" id="GO:0009103">
    <property type="term" value="P:lipopolysaccharide biosynthetic process"/>
    <property type="evidence" value="ECO:0007669"/>
    <property type="project" value="UniProtKB-ARBA"/>
</dbReference>
<reference evidence="10 11" key="1">
    <citation type="submission" date="2015-03" db="EMBL/GenBank/DDBJ databases">
        <authorList>
            <person name="Murphy D."/>
        </authorList>
    </citation>
    <scope>NUCLEOTIDE SEQUENCE [LARGE SCALE GENOMIC DNA]</scope>
    <source>
        <strain evidence="10 11">PAP088</strain>
    </source>
</reference>
<dbReference type="GO" id="GO:0010041">
    <property type="term" value="P:response to iron(III) ion"/>
    <property type="evidence" value="ECO:0007669"/>
    <property type="project" value="TreeGrafter"/>
</dbReference>
<dbReference type="Proteomes" id="UP000045782">
    <property type="component" value="Unassembled WGS sequence"/>
</dbReference>
<sequence>MLTTTAPEAAPRSVLCERITLCALLVGTATLYLWNLSANGWANQFYAAAVQAGSASWKAFVFGSSDAANSITVDKPPLFLWPMELSVRLFGFSPWSMLVPQAVIGVAAVALLWWTVRRNAGPTAALIAGLVLALVPIYASMCRYNNPEPMMLLLMVASVWAVLEAVRDGRSRWLVLSGACVGLGFLTKQLEALIAVPALAATYLWCGPSPLSVRTRQLGVAAVAAVLGGGWWVALAELWPASSRPWIGGSPSNSFLELTFGYNGLDRITGKHAGHSPMSALAQDNPLASQQGFGRMFSAVIGGQISWLLAAALVLTVVMVVLLRKAPRTDPERACAVAFGGWLVVVWLLFDFMTGKGGMFSPYYTVALAPAIAAQIGLGTAMVWRHRETRWARWLCAALVFGTGMWAVVVLAREPEFVPWLRWVIAASAVLAAAIWVSGRCREVGAATTAVAVLAGPFAFCVDTTGHGTHGGLPLAGPTAAHADFFRAMRQAAKEAGEQKESKATPALAAILMDAPKDDDRSQEKKPAPDLTEYLEHDAGRFTWMAAAVRSNTAAPYQLTSHRPVLPVGGFTGRDPFPALAQFQDYVARHQIHFFVVERVAAPPEGGDRPEVSTAITEWVERTFTPRGFHGVAVFDLTSPAPVPAELTATVPTDP</sequence>
<dbReference type="AlphaFoldDB" id="A0A0U0ZNY1"/>
<dbReference type="Pfam" id="PF24878">
    <property type="entry name" value="YkcB_C"/>
    <property type="match status" value="1"/>
</dbReference>
<dbReference type="InterPro" id="IPR050297">
    <property type="entry name" value="LipidA_mod_glycosyltrf_83"/>
</dbReference>
<evidence type="ECO:0000256" key="7">
    <source>
        <dbReference type="ARBA" id="ARBA00023136"/>
    </source>
</evidence>
<evidence type="ECO:0000256" key="3">
    <source>
        <dbReference type="ARBA" id="ARBA00022676"/>
    </source>
</evidence>
<dbReference type="InterPro" id="IPR038731">
    <property type="entry name" value="RgtA/B/C-like"/>
</dbReference>
<keyword evidence="4 10" id="KW-0808">Transferase</keyword>
<keyword evidence="6" id="KW-1133">Transmembrane helix</keyword>
<feature type="domain" description="Glycosyltransferase RgtA/B/C/D-like" evidence="8">
    <location>
        <begin position="74"/>
        <end position="224"/>
    </location>
</feature>
<evidence type="ECO:0000256" key="4">
    <source>
        <dbReference type="ARBA" id="ARBA00022679"/>
    </source>
</evidence>
<evidence type="ECO:0000259" key="8">
    <source>
        <dbReference type="Pfam" id="PF13231"/>
    </source>
</evidence>
<keyword evidence="3" id="KW-0328">Glycosyltransferase</keyword>
<gene>
    <name evidence="10" type="ORF">ERS075579_02558</name>
</gene>
<evidence type="ECO:0000313" key="10">
    <source>
        <dbReference type="EMBL" id="CPV53908.1"/>
    </source>
</evidence>
<name>A0A0U0ZNY1_9MYCO</name>
<evidence type="ECO:0000259" key="9">
    <source>
        <dbReference type="Pfam" id="PF24878"/>
    </source>
</evidence>
<evidence type="ECO:0000256" key="5">
    <source>
        <dbReference type="ARBA" id="ARBA00022692"/>
    </source>
</evidence>
<dbReference type="PANTHER" id="PTHR33908:SF3">
    <property type="entry name" value="UNDECAPRENYL PHOSPHATE-ALPHA-4-AMINO-4-DEOXY-L-ARABINOSE ARABINOSYL TRANSFERASE"/>
    <property type="match status" value="1"/>
</dbReference>
<organism evidence="10 11">
    <name type="scientific">Mycobacteroides abscessus</name>
    <dbReference type="NCBI Taxonomy" id="36809"/>
    <lineage>
        <taxon>Bacteria</taxon>
        <taxon>Bacillati</taxon>
        <taxon>Actinomycetota</taxon>
        <taxon>Actinomycetes</taxon>
        <taxon>Mycobacteriales</taxon>
        <taxon>Mycobacteriaceae</taxon>
        <taxon>Mycobacteroides</taxon>
    </lineage>
</organism>
<keyword evidence="7" id="KW-0472">Membrane</keyword>
<protein>
    <submittedName>
        <fullName evidence="10">Probable glycosyl transferase</fullName>
    </submittedName>
</protein>
<dbReference type="GO" id="GO:0016763">
    <property type="term" value="F:pentosyltransferase activity"/>
    <property type="evidence" value="ECO:0007669"/>
    <property type="project" value="TreeGrafter"/>
</dbReference>
<evidence type="ECO:0000256" key="6">
    <source>
        <dbReference type="ARBA" id="ARBA00022989"/>
    </source>
</evidence>
<dbReference type="PANTHER" id="PTHR33908">
    <property type="entry name" value="MANNOSYLTRANSFERASE YKCB-RELATED"/>
    <property type="match status" value="1"/>
</dbReference>
<dbReference type="InterPro" id="IPR056785">
    <property type="entry name" value="YkcA/B-like_C"/>
</dbReference>
<keyword evidence="2" id="KW-1003">Cell membrane</keyword>
<comment type="subcellular location">
    <subcellularLocation>
        <location evidence="1">Cell membrane</location>
        <topology evidence="1">Multi-pass membrane protein</topology>
    </subcellularLocation>
</comment>
<evidence type="ECO:0000256" key="1">
    <source>
        <dbReference type="ARBA" id="ARBA00004651"/>
    </source>
</evidence>
<keyword evidence="5" id="KW-0812">Transmembrane</keyword>
<evidence type="ECO:0000256" key="2">
    <source>
        <dbReference type="ARBA" id="ARBA00022475"/>
    </source>
</evidence>
<dbReference type="GO" id="GO:0005886">
    <property type="term" value="C:plasma membrane"/>
    <property type="evidence" value="ECO:0007669"/>
    <property type="project" value="UniProtKB-SubCell"/>
</dbReference>
<dbReference type="Pfam" id="PF13231">
    <property type="entry name" value="PMT_2"/>
    <property type="match status" value="1"/>
</dbReference>
<evidence type="ECO:0000313" key="11">
    <source>
        <dbReference type="Proteomes" id="UP000045782"/>
    </source>
</evidence>
<dbReference type="RefSeq" id="WP_016892851.1">
    <property type="nucleotide sequence ID" value="NZ_CSWP01000004.1"/>
</dbReference>
<feature type="domain" description="Putative mannosyltransferase YkcA/B-like C-terminal" evidence="9">
    <location>
        <begin position="531"/>
        <end position="622"/>
    </location>
</feature>
<dbReference type="EMBL" id="CSWP01000004">
    <property type="protein sequence ID" value="CPV53908.1"/>
    <property type="molecule type" value="Genomic_DNA"/>
</dbReference>